<comment type="pathway">
    <text evidence="2">Cofactor biosynthesis; tetrahydrofolate biosynthesis; 2-amino-4-hydroxy-6-hydroxymethyl-7,8-dihydropteridine diphosphate from 7,8-dihydroneopterin triphosphate: step 3/4.</text>
</comment>
<reference evidence="10" key="1">
    <citation type="submission" date="2017-05" db="EMBL/GenBank/DDBJ databases">
        <authorList>
            <person name="Rodrigo-Torres L."/>
            <person name="Arahal R. D."/>
            <person name="Lucena T."/>
        </authorList>
    </citation>
    <scope>NUCLEOTIDE SEQUENCE [LARGE SCALE GENOMIC DNA]</scope>
    <source>
        <strain evidence="10">CECT 8649</strain>
    </source>
</reference>
<dbReference type="SMART" id="SM00905">
    <property type="entry name" value="FolB"/>
    <property type="match status" value="1"/>
</dbReference>
<evidence type="ECO:0000256" key="4">
    <source>
        <dbReference type="ARBA" id="ARBA00013043"/>
    </source>
</evidence>
<accession>A0A238JE68</accession>
<dbReference type="Pfam" id="PF02152">
    <property type="entry name" value="FolB"/>
    <property type="match status" value="1"/>
</dbReference>
<dbReference type="InterPro" id="IPR006157">
    <property type="entry name" value="FolB_dom"/>
</dbReference>
<dbReference type="OrthoDB" id="7678026at2"/>
<evidence type="ECO:0000256" key="7">
    <source>
        <dbReference type="ARBA" id="ARBA00032903"/>
    </source>
</evidence>
<evidence type="ECO:0000256" key="1">
    <source>
        <dbReference type="ARBA" id="ARBA00001353"/>
    </source>
</evidence>
<dbReference type="InterPro" id="IPR043133">
    <property type="entry name" value="GTP-CH-I_C/QueF"/>
</dbReference>
<protein>
    <recommendedName>
        <fullName evidence="4">dihydroneopterin aldolase</fullName>
        <ecNumber evidence="4">4.1.2.25</ecNumber>
    </recommendedName>
    <alternativeName>
        <fullName evidence="7">7,8-dihydroneopterin aldolase</fullName>
    </alternativeName>
</protein>
<evidence type="ECO:0000313" key="10">
    <source>
        <dbReference type="Proteomes" id="UP000225972"/>
    </source>
</evidence>
<organism evidence="9 10">
    <name type="scientific">Pelagimonas phthalicica</name>
    <dbReference type="NCBI Taxonomy" id="1037362"/>
    <lineage>
        <taxon>Bacteria</taxon>
        <taxon>Pseudomonadati</taxon>
        <taxon>Pseudomonadota</taxon>
        <taxon>Alphaproteobacteria</taxon>
        <taxon>Rhodobacterales</taxon>
        <taxon>Roseobacteraceae</taxon>
        <taxon>Pelagimonas</taxon>
    </lineage>
</organism>
<dbReference type="GO" id="GO:0004150">
    <property type="term" value="F:dihydroneopterin aldolase activity"/>
    <property type="evidence" value="ECO:0007669"/>
    <property type="project" value="UniProtKB-EC"/>
</dbReference>
<dbReference type="GO" id="GO:0005737">
    <property type="term" value="C:cytoplasm"/>
    <property type="evidence" value="ECO:0007669"/>
    <property type="project" value="TreeGrafter"/>
</dbReference>
<evidence type="ECO:0000256" key="2">
    <source>
        <dbReference type="ARBA" id="ARBA00005013"/>
    </source>
</evidence>
<evidence type="ECO:0000256" key="3">
    <source>
        <dbReference type="ARBA" id="ARBA00005708"/>
    </source>
</evidence>
<dbReference type="AlphaFoldDB" id="A0A238JE68"/>
<feature type="domain" description="Dihydroneopterin aldolase/epimerase" evidence="8">
    <location>
        <begin position="28"/>
        <end position="136"/>
    </location>
</feature>
<comment type="catalytic activity">
    <reaction evidence="1">
        <text>7,8-dihydroneopterin = 6-hydroxymethyl-7,8-dihydropterin + glycolaldehyde</text>
        <dbReference type="Rhea" id="RHEA:10540"/>
        <dbReference type="ChEBI" id="CHEBI:17001"/>
        <dbReference type="ChEBI" id="CHEBI:17071"/>
        <dbReference type="ChEBI" id="CHEBI:44841"/>
        <dbReference type="EC" id="4.1.2.25"/>
    </reaction>
</comment>
<sequence>MASETRLAFSHPSERAIATAGDEPRDRISLRDHIVEVEIGAFQAERGTQQRVRFNVVVEVVPFKGPIDDDVDRILSYDRVTEAIAHELEAERLNLLETLAERIAERILLEPQAMRTFVRIEKMDRGPGELGVEIVRSKRDFGEHLEVLADEVAQEQPRPRLVYLSNDAIAHPELSTWIDELAARKAPLILCVGLPDLERPKTQHKMTQRRIDLLAIEQNGWCLAARDLRCKVVATRTELDWAMKNEQICVWAPSKIVLDAVQGPEVAPKDSVALSAWFAEELDACELVVIGEALPETGATPKRGLALGQALF</sequence>
<evidence type="ECO:0000256" key="5">
    <source>
        <dbReference type="ARBA" id="ARBA00022909"/>
    </source>
</evidence>
<comment type="similarity">
    <text evidence="3">Belongs to the DHNA family.</text>
</comment>
<dbReference type="Proteomes" id="UP000225972">
    <property type="component" value="Unassembled WGS sequence"/>
</dbReference>
<dbReference type="EMBL" id="FXXP01000002">
    <property type="protein sequence ID" value="SMX28958.1"/>
    <property type="molecule type" value="Genomic_DNA"/>
</dbReference>
<dbReference type="EC" id="4.1.2.25" evidence="4"/>
<evidence type="ECO:0000313" key="9">
    <source>
        <dbReference type="EMBL" id="SMX28958.1"/>
    </source>
</evidence>
<keyword evidence="6" id="KW-0456">Lyase</keyword>
<dbReference type="RefSeq" id="WP_099246673.1">
    <property type="nucleotide sequence ID" value="NZ_FXXP01000002.1"/>
</dbReference>
<keyword evidence="10" id="KW-1185">Reference proteome</keyword>
<proteinExistence type="inferred from homology"/>
<dbReference type="Gene3D" id="3.30.1130.10">
    <property type="match status" value="1"/>
</dbReference>
<dbReference type="PANTHER" id="PTHR42844:SF1">
    <property type="entry name" value="DIHYDRONEOPTERIN ALDOLASE 1-RELATED"/>
    <property type="match status" value="1"/>
</dbReference>
<dbReference type="SUPFAM" id="SSF55620">
    <property type="entry name" value="Tetrahydrobiopterin biosynthesis enzymes-like"/>
    <property type="match status" value="1"/>
</dbReference>
<evidence type="ECO:0000256" key="6">
    <source>
        <dbReference type="ARBA" id="ARBA00023239"/>
    </source>
</evidence>
<dbReference type="PANTHER" id="PTHR42844">
    <property type="entry name" value="DIHYDRONEOPTERIN ALDOLASE 1-RELATED"/>
    <property type="match status" value="1"/>
</dbReference>
<dbReference type="InterPro" id="IPR006156">
    <property type="entry name" value="Dihydroneopterin_aldolase"/>
</dbReference>
<gene>
    <name evidence="9" type="ORF">TRP8649_03086</name>
</gene>
<name>A0A238JE68_9RHOB</name>
<evidence type="ECO:0000259" key="8">
    <source>
        <dbReference type="SMART" id="SM00905"/>
    </source>
</evidence>
<dbReference type="GO" id="GO:0046656">
    <property type="term" value="P:folic acid biosynthetic process"/>
    <property type="evidence" value="ECO:0007669"/>
    <property type="project" value="UniProtKB-KW"/>
</dbReference>
<keyword evidence="5" id="KW-0289">Folate biosynthesis</keyword>